<dbReference type="KEGG" id="nso:NIASO_14460"/>
<dbReference type="EMBL" id="CP007035">
    <property type="protein sequence ID" value="AHF17800.1"/>
    <property type="molecule type" value="Genomic_DNA"/>
</dbReference>
<dbReference type="STRING" id="929713.NIASO_14460"/>
<gene>
    <name evidence="2" type="ORF">NIASO_14460</name>
</gene>
<evidence type="ECO:0000256" key="1">
    <source>
        <dbReference type="SAM" id="SignalP"/>
    </source>
</evidence>
<dbReference type="HOGENOM" id="CLU_1466747_0_0_10"/>
<evidence type="ECO:0000313" key="3">
    <source>
        <dbReference type="Proteomes" id="UP000003586"/>
    </source>
</evidence>
<feature type="chain" id="PRO_5004787987" description="WxL domain-containing protein" evidence="1">
    <location>
        <begin position="27"/>
        <end position="184"/>
    </location>
</feature>
<keyword evidence="1" id="KW-0732">Signal</keyword>
<evidence type="ECO:0008006" key="4">
    <source>
        <dbReference type="Google" id="ProtNLM"/>
    </source>
</evidence>
<proteinExistence type="predicted"/>
<organism evidence="2 3">
    <name type="scientific">Niabella soli DSM 19437</name>
    <dbReference type="NCBI Taxonomy" id="929713"/>
    <lineage>
        <taxon>Bacteria</taxon>
        <taxon>Pseudomonadati</taxon>
        <taxon>Bacteroidota</taxon>
        <taxon>Chitinophagia</taxon>
        <taxon>Chitinophagales</taxon>
        <taxon>Chitinophagaceae</taxon>
        <taxon>Niabella</taxon>
    </lineage>
</organism>
<dbReference type="AlphaFoldDB" id="W0F414"/>
<reference evidence="2 3" key="1">
    <citation type="submission" date="2013-12" db="EMBL/GenBank/DDBJ databases">
        <authorList>
            <consortium name="DOE Joint Genome Institute"/>
            <person name="Eisen J."/>
            <person name="Huntemann M."/>
            <person name="Han J."/>
            <person name="Chen A."/>
            <person name="Kyrpides N."/>
            <person name="Mavromatis K."/>
            <person name="Markowitz V."/>
            <person name="Palaniappan K."/>
            <person name="Ivanova N."/>
            <person name="Schaumberg A."/>
            <person name="Pati A."/>
            <person name="Liolios K."/>
            <person name="Nordberg H.P."/>
            <person name="Cantor M.N."/>
            <person name="Hua S.X."/>
            <person name="Woyke T."/>
        </authorList>
    </citation>
    <scope>NUCLEOTIDE SEQUENCE [LARGE SCALE GENOMIC DNA]</scope>
    <source>
        <strain evidence="3">DSM 19437</strain>
    </source>
</reference>
<feature type="signal peptide" evidence="1">
    <location>
        <begin position="1"/>
        <end position="26"/>
    </location>
</feature>
<name>W0F414_9BACT</name>
<accession>W0F414</accession>
<dbReference type="Proteomes" id="UP000003586">
    <property type="component" value="Chromosome"/>
</dbReference>
<dbReference type="RefSeq" id="WP_008586609.1">
    <property type="nucleotide sequence ID" value="NZ_CP007035.1"/>
</dbReference>
<evidence type="ECO:0000313" key="2">
    <source>
        <dbReference type="EMBL" id="AHF17800.1"/>
    </source>
</evidence>
<keyword evidence="3" id="KW-1185">Reference proteome</keyword>
<sequence length="184" mass="18782">MTIKKLLPRTAAFALFLGSTCTIAHAQTTGTTNLHVVITPLLSITVQQADVTLTFATLADYQTNGATTAMTSHLAITSILPYTVSLAANTATMAGTGANTDVVNVSAVTVTAPSTTNNNNLPGNTLRTIAALSTTAAPLIQGSSALAAPADVTYSIPQAKVATEILGKTPDTYTAVLTYSISNP</sequence>
<protein>
    <recommendedName>
        <fullName evidence="4">WxL domain-containing protein</fullName>
    </recommendedName>
</protein>